<organism evidence="1 2">
    <name type="scientific">Actinoallomurus vinaceus</name>
    <dbReference type="NCBI Taxonomy" id="1080074"/>
    <lineage>
        <taxon>Bacteria</taxon>
        <taxon>Bacillati</taxon>
        <taxon>Actinomycetota</taxon>
        <taxon>Actinomycetes</taxon>
        <taxon>Streptosporangiales</taxon>
        <taxon>Thermomonosporaceae</taxon>
        <taxon>Actinoallomurus</taxon>
    </lineage>
</organism>
<reference evidence="2" key="1">
    <citation type="journal article" date="2019" name="Int. J. Syst. Evol. Microbiol.">
        <title>The Global Catalogue of Microorganisms (GCM) 10K type strain sequencing project: providing services to taxonomists for standard genome sequencing and annotation.</title>
        <authorList>
            <consortium name="The Broad Institute Genomics Platform"/>
            <consortium name="The Broad Institute Genome Sequencing Center for Infectious Disease"/>
            <person name="Wu L."/>
            <person name="Ma J."/>
        </authorList>
    </citation>
    <scope>NUCLEOTIDE SEQUENCE [LARGE SCALE GENOMIC DNA]</scope>
    <source>
        <strain evidence="2">JCM 17939</strain>
    </source>
</reference>
<keyword evidence="2" id="KW-1185">Reference proteome</keyword>
<accession>A0ABP8UL79</accession>
<name>A0ABP8UL79_9ACTN</name>
<dbReference type="Proteomes" id="UP001501442">
    <property type="component" value="Unassembled WGS sequence"/>
</dbReference>
<gene>
    <name evidence="1" type="ORF">GCM10023196_069520</name>
</gene>
<evidence type="ECO:0000313" key="1">
    <source>
        <dbReference type="EMBL" id="GAA4633140.1"/>
    </source>
</evidence>
<evidence type="ECO:0000313" key="2">
    <source>
        <dbReference type="Proteomes" id="UP001501442"/>
    </source>
</evidence>
<sequence>MHGQTLTEGSCAGQYADLGPVHVKVGDRITAKIPRSFSLSDARMPVSGNASVLRSDTGTARRRVFTAVSQGTTSLNIATFFCDRESWLLAPSPNPTAPGSPGAHKPICRTLTVTVTG</sequence>
<proteinExistence type="predicted"/>
<dbReference type="EMBL" id="BAABHK010000011">
    <property type="protein sequence ID" value="GAA4633140.1"/>
    <property type="molecule type" value="Genomic_DNA"/>
</dbReference>
<comment type="caution">
    <text evidence="1">The sequence shown here is derived from an EMBL/GenBank/DDBJ whole genome shotgun (WGS) entry which is preliminary data.</text>
</comment>
<protein>
    <submittedName>
        <fullName evidence="1">Uncharacterized protein</fullName>
    </submittedName>
</protein>